<dbReference type="Pfam" id="PF01423">
    <property type="entry name" value="LSM"/>
    <property type="match status" value="1"/>
</dbReference>
<dbReference type="InterPro" id="IPR052840">
    <property type="entry name" value="U7_snRNA_Sm-like"/>
</dbReference>
<evidence type="ECO:0000313" key="3">
    <source>
        <dbReference type="Proteomes" id="UP000515180"/>
    </source>
</evidence>
<dbReference type="RefSeq" id="XP_024227924.1">
    <property type="nucleotide sequence ID" value="XM_024372156.2"/>
</dbReference>
<dbReference type="InterPro" id="IPR001163">
    <property type="entry name" value="Sm_dom_euk/arc"/>
</dbReference>
<dbReference type="Gene3D" id="2.30.30.100">
    <property type="match status" value="1"/>
</dbReference>
<protein>
    <submittedName>
        <fullName evidence="4">U7 snRNA-associated Sm-like protein LSm10</fullName>
    </submittedName>
</protein>
<dbReference type="GO" id="GO:0071208">
    <property type="term" value="F:histone pre-mRNA DCP binding"/>
    <property type="evidence" value="ECO:0007669"/>
    <property type="project" value="TreeGrafter"/>
</dbReference>
<dbReference type="GO" id="GO:0071209">
    <property type="term" value="F:U7 snRNA binding"/>
    <property type="evidence" value="ECO:0007669"/>
    <property type="project" value="TreeGrafter"/>
</dbReference>
<dbReference type="GO" id="GO:0006398">
    <property type="term" value="P:mRNA 3'-end processing by stem-loop binding and cleavage"/>
    <property type="evidence" value="ECO:0007669"/>
    <property type="project" value="TreeGrafter"/>
</dbReference>
<dbReference type="CDD" id="cd01733">
    <property type="entry name" value="LSm10"/>
    <property type="match status" value="1"/>
</dbReference>
<sequence length="213" mass="25083">MISRLFNRFFVNCVQKASFLLVIFIELATLVTRINISCNTYSTKYLPAYIIRLILLCLYLYGIMAPDSKEERYFYFNTLAILLKAVQNERTTIDLRNEASVYGIVEHTDAYMNIVMRDCIFTDPRGDSYSYDMFFVQARNIRFVHIPPKIRIIPAIKEQLQHLLVHTRDVAHTKRTFKSKHTEQKHREGLAAVEKILEDRKKAEQRLNKNKTN</sequence>
<keyword evidence="1" id="KW-0472">Membrane</keyword>
<feature type="transmembrane region" description="Helical" evidence="1">
    <location>
        <begin position="9"/>
        <end position="34"/>
    </location>
</feature>
<reference evidence="4" key="1">
    <citation type="submission" date="2025-08" db="UniProtKB">
        <authorList>
            <consortium name="RefSeq"/>
        </authorList>
    </citation>
    <scope>IDENTIFICATION</scope>
</reference>
<evidence type="ECO:0000313" key="4">
    <source>
        <dbReference type="RefSeq" id="XP_024227924.1"/>
    </source>
</evidence>
<organism evidence="3 4">
    <name type="scientific">Bombus impatiens</name>
    <name type="common">Bumblebee</name>
    <dbReference type="NCBI Taxonomy" id="132113"/>
    <lineage>
        <taxon>Eukaryota</taxon>
        <taxon>Metazoa</taxon>
        <taxon>Ecdysozoa</taxon>
        <taxon>Arthropoda</taxon>
        <taxon>Hexapoda</taxon>
        <taxon>Insecta</taxon>
        <taxon>Pterygota</taxon>
        <taxon>Neoptera</taxon>
        <taxon>Endopterygota</taxon>
        <taxon>Hymenoptera</taxon>
        <taxon>Apocrita</taxon>
        <taxon>Aculeata</taxon>
        <taxon>Apoidea</taxon>
        <taxon>Anthophila</taxon>
        <taxon>Apidae</taxon>
        <taxon>Bombus</taxon>
        <taxon>Pyrobombus</taxon>
    </lineage>
</organism>
<accession>A0A6P6FI66</accession>
<dbReference type="PANTHER" id="PTHR21196:SF1">
    <property type="entry name" value="U7 SNRNA-ASSOCIATED SM-LIKE PROTEIN LSM10"/>
    <property type="match status" value="1"/>
</dbReference>
<gene>
    <name evidence="4" type="primary">LOC112211991</name>
</gene>
<feature type="domain" description="Sm" evidence="2">
    <location>
        <begin position="81"/>
        <end position="146"/>
    </location>
</feature>
<proteinExistence type="predicted"/>
<dbReference type="SUPFAM" id="SSF50182">
    <property type="entry name" value="Sm-like ribonucleoproteins"/>
    <property type="match status" value="1"/>
</dbReference>
<feature type="transmembrane region" description="Helical" evidence="1">
    <location>
        <begin position="46"/>
        <end position="64"/>
    </location>
</feature>
<dbReference type="Proteomes" id="UP000515180">
    <property type="component" value="Unplaced"/>
</dbReference>
<dbReference type="GO" id="GO:0016604">
    <property type="term" value="C:nuclear body"/>
    <property type="evidence" value="ECO:0007669"/>
    <property type="project" value="TreeGrafter"/>
</dbReference>
<dbReference type="AlphaFoldDB" id="A0A6P6FI66"/>
<dbReference type="GeneID" id="112211991"/>
<dbReference type="PANTHER" id="PTHR21196">
    <property type="entry name" value="U7 SNRNA-ASSOCIATED SM-LIKE PROTEIN LSM10"/>
    <property type="match status" value="1"/>
</dbReference>
<evidence type="ECO:0000256" key="1">
    <source>
        <dbReference type="SAM" id="Phobius"/>
    </source>
</evidence>
<dbReference type="KEGG" id="bim:112211991"/>
<keyword evidence="3" id="KW-1185">Reference proteome</keyword>
<dbReference type="SMART" id="SM00651">
    <property type="entry name" value="Sm"/>
    <property type="match status" value="1"/>
</dbReference>
<evidence type="ECO:0000259" key="2">
    <source>
        <dbReference type="SMART" id="SM00651"/>
    </source>
</evidence>
<dbReference type="CTD" id="84967"/>
<dbReference type="InterPro" id="IPR010920">
    <property type="entry name" value="LSM_dom_sf"/>
</dbReference>
<name>A0A6P6FI66_BOMIM</name>
<dbReference type="GO" id="GO:0071254">
    <property type="term" value="C:cytoplasmic U snRNP body"/>
    <property type="evidence" value="ECO:0007669"/>
    <property type="project" value="TreeGrafter"/>
</dbReference>
<keyword evidence="1" id="KW-1133">Transmembrane helix</keyword>
<keyword evidence="1" id="KW-0812">Transmembrane</keyword>